<evidence type="ECO:0000313" key="3">
    <source>
        <dbReference type="Proteomes" id="UP001219518"/>
    </source>
</evidence>
<feature type="compositionally biased region" description="Pro residues" evidence="1">
    <location>
        <begin position="274"/>
        <end position="283"/>
    </location>
</feature>
<comment type="caution">
    <text evidence="2">The sequence shown here is derived from an EMBL/GenBank/DDBJ whole genome shotgun (WGS) entry which is preliminary data.</text>
</comment>
<reference evidence="2" key="2">
    <citation type="journal article" date="2023" name="BMC Genomics">
        <title>Pest status, molecular evolution, and epigenetic factors derived from the genome assembly of Frankliniella fusca, a thysanopteran phytovirus vector.</title>
        <authorList>
            <person name="Catto M.A."/>
            <person name="Labadie P.E."/>
            <person name="Jacobson A.L."/>
            <person name="Kennedy G.G."/>
            <person name="Srinivasan R."/>
            <person name="Hunt B.G."/>
        </authorList>
    </citation>
    <scope>NUCLEOTIDE SEQUENCE</scope>
    <source>
        <strain evidence="2">PL_HMW_Pooled</strain>
    </source>
</reference>
<sequence length="388" mass="42470">MVSQRRVKLQEARVRSGQAACDPDAPTYKYAHLMAFLGDDFATEDTGSNWDQPSSAASSTASLPGCSAELDVDEEQEDMPRIVVVGLRPLHTAPAAAPAPAQREPVADCPAAIHAEMERREQERQLRQPPPPPLRPSPPPLRPSPPPLPSPPSLPPLSPPPLLDAPPPFSPPARARVLFGGDQRAALRRGRGFRRLRIRGGAFGERRHLEEDAVREPNADLEAAYLNQMLQEGRQEREDQLRQAIEGGIDADLQEEDPDDPGSPGHCVEGARPVRPPRNPNPPPRRRYGAGAVRNQGVRGRHPVARVNRAEDLVDRLEDLDQRLEETLAAGPPPEPQDECAAFGLMVGRMARNLREEDRASAFADVLAVIGAYRRGQPMILTPPDGRE</sequence>
<dbReference type="AlphaFoldDB" id="A0AAE1LDC8"/>
<evidence type="ECO:0000313" key="2">
    <source>
        <dbReference type="EMBL" id="KAK3915290.1"/>
    </source>
</evidence>
<gene>
    <name evidence="2" type="ORF">KUF71_005739</name>
</gene>
<feature type="region of interest" description="Disordered" evidence="1">
    <location>
        <begin position="252"/>
        <end position="300"/>
    </location>
</feature>
<accession>A0AAE1LDC8</accession>
<proteinExistence type="predicted"/>
<organism evidence="2 3">
    <name type="scientific">Frankliniella fusca</name>
    <dbReference type="NCBI Taxonomy" id="407009"/>
    <lineage>
        <taxon>Eukaryota</taxon>
        <taxon>Metazoa</taxon>
        <taxon>Ecdysozoa</taxon>
        <taxon>Arthropoda</taxon>
        <taxon>Hexapoda</taxon>
        <taxon>Insecta</taxon>
        <taxon>Pterygota</taxon>
        <taxon>Neoptera</taxon>
        <taxon>Paraneoptera</taxon>
        <taxon>Thysanoptera</taxon>
        <taxon>Terebrantia</taxon>
        <taxon>Thripoidea</taxon>
        <taxon>Thripidae</taxon>
        <taxon>Frankliniella</taxon>
    </lineage>
</organism>
<dbReference type="Proteomes" id="UP001219518">
    <property type="component" value="Unassembled WGS sequence"/>
</dbReference>
<dbReference type="EMBL" id="JAHWGI010000418">
    <property type="protein sequence ID" value="KAK3915290.1"/>
    <property type="molecule type" value="Genomic_DNA"/>
</dbReference>
<feature type="region of interest" description="Disordered" evidence="1">
    <location>
        <begin position="41"/>
        <end position="75"/>
    </location>
</feature>
<reference evidence="2" key="1">
    <citation type="submission" date="2021-07" db="EMBL/GenBank/DDBJ databases">
        <authorList>
            <person name="Catto M.A."/>
            <person name="Jacobson A."/>
            <person name="Kennedy G."/>
            <person name="Labadie P."/>
            <person name="Hunt B.G."/>
            <person name="Srinivasan R."/>
        </authorList>
    </citation>
    <scope>NUCLEOTIDE SEQUENCE</scope>
    <source>
        <strain evidence="2">PL_HMW_Pooled</strain>
        <tissue evidence="2">Head</tissue>
    </source>
</reference>
<protein>
    <submittedName>
        <fullName evidence="2">Titin</fullName>
    </submittedName>
</protein>
<evidence type="ECO:0000256" key="1">
    <source>
        <dbReference type="SAM" id="MobiDB-lite"/>
    </source>
</evidence>
<feature type="compositionally biased region" description="Pro residues" evidence="1">
    <location>
        <begin position="128"/>
        <end position="171"/>
    </location>
</feature>
<name>A0AAE1LDC8_9NEOP</name>
<keyword evidence="3" id="KW-1185">Reference proteome</keyword>
<feature type="region of interest" description="Disordered" evidence="1">
    <location>
        <begin position="118"/>
        <end position="175"/>
    </location>
</feature>